<keyword evidence="6" id="KW-0175">Coiled coil</keyword>
<dbReference type="Proteomes" id="UP000053097">
    <property type="component" value="Unassembled WGS sequence"/>
</dbReference>
<keyword evidence="1" id="KW-0479">Metal-binding</keyword>
<reference evidence="8 9" key="1">
    <citation type="journal article" date="2014" name="Curr. Biol.">
        <title>The genome of the clonal raider ant Cerapachys biroi.</title>
        <authorList>
            <person name="Oxley P.R."/>
            <person name="Ji L."/>
            <person name="Fetter-Pruneda I."/>
            <person name="McKenzie S.K."/>
            <person name="Li C."/>
            <person name="Hu H."/>
            <person name="Zhang G."/>
            <person name="Kronauer D.J."/>
        </authorList>
    </citation>
    <scope>NUCLEOTIDE SEQUENCE [LARGE SCALE GENOMIC DNA]</scope>
</reference>
<dbReference type="GO" id="GO:0003677">
    <property type="term" value="F:DNA binding"/>
    <property type="evidence" value="ECO:0007669"/>
    <property type="project" value="UniProtKB-UniRule"/>
</dbReference>
<evidence type="ECO:0000313" key="9">
    <source>
        <dbReference type="Proteomes" id="UP000053097"/>
    </source>
</evidence>
<keyword evidence="4 5" id="KW-0238">DNA-binding</keyword>
<evidence type="ECO:0000256" key="5">
    <source>
        <dbReference type="PROSITE-ProRule" id="PRU00309"/>
    </source>
</evidence>
<feature type="domain" description="THAP-type" evidence="7">
    <location>
        <begin position="20"/>
        <end position="92"/>
    </location>
</feature>
<evidence type="ECO:0000256" key="4">
    <source>
        <dbReference type="ARBA" id="ARBA00023125"/>
    </source>
</evidence>
<evidence type="ECO:0000256" key="2">
    <source>
        <dbReference type="ARBA" id="ARBA00022771"/>
    </source>
</evidence>
<feature type="coiled-coil region" evidence="6">
    <location>
        <begin position="81"/>
        <end position="108"/>
    </location>
</feature>
<gene>
    <name evidence="8" type="ORF">X777_05357</name>
</gene>
<sequence>MGFSLFSFLVVVKIINDYKMPKYCSAPRCANSNKNGYCLTTLPDDERREAWITASGITDWKPTKTAALCEENAEEKLLVIYKEMEGQLNNIKEDNEILKERVHRLQDDLA</sequence>
<accession>A0A026WGE2</accession>
<dbReference type="OrthoDB" id="7529316at2759"/>
<organism evidence="8 9">
    <name type="scientific">Ooceraea biroi</name>
    <name type="common">Clonal raider ant</name>
    <name type="synonym">Cerapachys biroi</name>
    <dbReference type="NCBI Taxonomy" id="2015173"/>
    <lineage>
        <taxon>Eukaryota</taxon>
        <taxon>Metazoa</taxon>
        <taxon>Ecdysozoa</taxon>
        <taxon>Arthropoda</taxon>
        <taxon>Hexapoda</taxon>
        <taxon>Insecta</taxon>
        <taxon>Pterygota</taxon>
        <taxon>Neoptera</taxon>
        <taxon>Endopterygota</taxon>
        <taxon>Hymenoptera</taxon>
        <taxon>Apocrita</taxon>
        <taxon>Aculeata</taxon>
        <taxon>Formicoidea</taxon>
        <taxon>Formicidae</taxon>
        <taxon>Dorylinae</taxon>
        <taxon>Ooceraea</taxon>
    </lineage>
</organism>
<evidence type="ECO:0000313" key="8">
    <source>
        <dbReference type="EMBL" id="EZA55102.1"/>
    </source>
</evidence>
<dbReference type="InterPro" id="IPR006612">
    <property type="entry name" value="THAP_Znf"/>
</dbReference>
<evidence type="ECO:0000259" key="7">
    <source>
        <dbReference type="PROSITE" id="PS50950"/>
    </source>
</evidence>
<dbReference type="GO" id="GO:0008270">
    <property type="term" value="F:zinc ion binding"/>
    <property type="evidence" value="ECO:0007669"/>
    <property type="project" value="UniProtKB-KW"/>
</dbReference>
<proteinExistence type="predicted"/>
<protein>
    <recommendedName>
        <fullName evidence="7">THAP-type domain-containing protein</fullName>
    </recommendedName>
</protein>
<dbReference type="SUPFAM" id="SSF57716">
    <property type="entry name" value="Glucocorticoid receptor-like (DNA-binding domain)"/>
    <property type="match status" value="1"/>
</dbReference>
<keyword evidence="2 5" id="KW-0863">Zinc-finger</keyword>
<dbReference type="Pfam" id="PF05485">
    <property type="entry name" value="THAP"/>
    <property type="match status" value="1"/>
</dbReference>
<evidence type="ECO:0000256" key="1">
    <source>
        <dbReference type="ARBA" id="ARBA00022723"/>
    </source>
</evidence>
<keyword evidence="3" id="KW-0862">Zinc</keyword>
<dbReference type="PROSITE" id="PS50950">
    <property type="entry name" value="ZF_THAP"/>
    <property type="match status" value="1"/>
</dbReference>
<evidence type="ECO:0000256" key="6">
    <source>
        <dbReference type="SAM" id="Coils"/>
    </source>
</evidence>
<dbReference type="AlphaFoldDB" id="A0A026WGE2"/>
<dbReference type="EMBL" id="KK107228">
    <property type="protein sequence ID" value="EZA55102.1"/>
    <property type="molecule type" value="Genomic_DNA"/>
</dbReference>
<evidence type="ECO:0000256" key="3">
    <source>
        <dbReference type="ARBA" id="ARBA00022833"/>
    </source>
</evidence>
<keyword evidence="9" id="KW-1185">Reference proteome</keyword>
<name>A0A026WGE2_OOCBI</name>